<keyword evidence="5" id="KW-0418">Kinase</keyword>
<dbReference type="PRINTS" id="PR00344">
    <property type="entry name" value="BCTRLSENSOR"/>
</dbReference>
<dbReference type="EC" id="2.7.13.3" evidence="2"/>
<comment type="caution">
    <text evidence="15">The sequence shown here is derived from an EMBL/GenBank/DDBJ whole genome shotgun (WGS) entry which is preliminary data.</text>
</comment>
<keyword evidence="10" id="KW-0812">Transmembrane</keyword>
<keyword evidence="4" id="KW-0808">Transferase</keyword>
<dbReference type="PROSITE" id="PS50109">
    <property type="entry name" value="HIS_KIN"/>
    <property type="match status" value="1"/>
</dbReference>
<dbReference type="GO" id="GO:0000155">
    <property type="term" value="F:phosphorelay sensor kinase activity"/>
    <property type="evidence" value="ECO:0007669"/>
    <property type="project" value="InterPro"/>
</dbReference>
<dbReference type="CDD" id="cd00082">
    <property type="entry name" value="HisKA"/>
    <property type="match status" value="1"/>
</dbReference>
<dbReference type="PROSITE" id="PS50110">
    <property type="entry name" value="RESPONSE_REGULATORY"/>
    <property type="match status" value="1"/>
</dbReference>
<keyword evidence="8" id="KW-0804">Transcription</keyword>
<dbReference type="SUPFAM" id="SSF63829">
    <property type="entry name" value="Calcium-dependent phosphotriesterase"/>
    <property type="match status" value="3"/>
</dbReference>
<proteinExistence type="predicted"/>
<dbReference type="Pfam" id="PF00072">
    <property type="entry name" value="Response_reg"/>
    <property type="match status" value="1"/>
</dbReference>
<evidence type="ECO:0000256" key="2">
    <source>
        <dbReference type="ARBA" id="ARBA00012438"/>
    </source>
</evidence>
<keyword evidence="15" id="KW-0067">ATP-binding</keyword>
<dbReference type="InterPro" id="IPR011006">
    <property type="entry name" value="CheY-like_superfamily"/>
</dbReference>
<evidence type="ECO:0000256" key="10">
    <source>
        <dbReference type="SAM" id="Phobius"/>
    </source>
</evidence>
<comment type="catalytic activity">
    <reaction evidence="1">
        <text>ATP + protein L-histidine = ADP + protein N-phospho-L-histidine.</text>
        <dbReference type="EC" id="2.7.13.3"/>
    </reaction>
</comment>
<reference evidence="15" key="1">
    <citation type="submission" date="2022-01" db="EMBL/GenBank/DDBJ databases">
        <title>Genome sequencing of Zunongwangia sp. M21534 genome.</title>
        <authorList>
            <person name="Chen Y."/>
            <person name="Dong C."/>
            <person name="Shao Z."/>
        </authorList>
    </citation>
    <scope>NUCLEOTIDE SEQUENCE</scope>
    <source>
        <strain evidence="15">MCCC M21534</strain>
    </source>
</reference>
<dbReference type="InterPro" id="IPR036097">
    <property type="entry name" value="HisK_dim/P_sf"/>
</dbReference>
<gene>
    <name evidence="15" type="ORF">L1967_06865</name>
</gene>
<evidence type="ECO:0000256" key="1">
    <source>
        <dbReference type="ARBA" id="ARBA00000085"/>
    </source>
</evidence>
<dbReference type="InterPro" id="IPR018060">
    <property type="entry name" value="HTH_AraC"/>
</dbReference>
<evidence type="ECO:0000256" key="8">
    <source>
        <dbReference type="ARBA" id="ARBA00023163"/>
    </source>
</evidence>
<feature type="domain" description="Response regulatory" evidence="14">
    <location>
        <begin position="1095"/>
        <end position="1210"/>
    </location>
</feature>
<dbReference type="InterPro" id="IPR005467">
    <property type="entry name" value="His_kinase_dom"/>
</dbReference>
<dbReference type="SUPFAM" id="SSF55874">
    <property type="entry name" value="ATPase domain of HSP90 chaperone/DNA topoisomerase II/histidine kinase"/>
    <property type="match status" value="1"/>
</dbReference>
<evidence type="ECO:0000259" key="14">
    <source>
        <dbReference type="PROSITE" id="PS50110"/>
    </source>
</evidence>
<evidence type="ECO:0000313" key="16">
    <source>
        <dbReference type="Proteomes" id="UP001139521"/>
    </source>
</evidence>
<dbReference type="SMART" id="SM00448">
    <property type="entry name" value="REC"/>
    <property type="match status" value="1"/>
</dbReference>
<keyword evidence="6" id="KW-0805">Transcription regulation</keyword>
<dbReference type="GO" id="GO:0003700">
    <property type="term" value="F:DNA-binding transcription factor activity"/>
    <property type="evidence" value="ECO:0007669"/>
    <property type="project" value="InterPro"/>
</dbReference>
<dbReference type="InterPro" id="IPR013783">
    <property type="entry name" value="Ig-like_fold"/>
</dbReference>
<dbReference type="SUPFAM" id="SSF46689">
    <property type="entry name" value="Homeodomain-like"/>
    <property type="match status" value="1"/>
</dbReference>
<dbReference type="PANTHER" id="PTHR43547:SF2">
    <property type="entry name" value="HYBRID SIGNAL TRANSDUCTION HISTIDINE KINASE C"/>
    <property type="match status" value="1"/>
</dbReference>
<dbReference type="InterPro" id="IPR001789">
    <property type="entry name" value="Sig_transdc_resp-reg_receiver"/>
</dbReference>
<feature type="domain" description="Histidine kinase" evidence="13">
    <location>
        <begin position="838"/>
        <end position="1052"/>
    </location>
</feature>
<dbReference type="PROSITE" id="PS01124">
    <property type="entry name" value="HTH_ARAC_FAMILY_2"/>
    <property type="match status" value="1"/>
</dbReference>
<dbReference type="InterPro" id="IPR015943">
    <property type="entry name" value="WD40/YVTN_repeat-like_dom_sf"/>
</dbReference>
<dbReference type="SMART" id="SM00388">
    <property type="entry name" value="HisKA"/>
    <property type="match status" value="1"/>
</dbReference>
<dbReference type="PANTHER" id="PTHR43547">
    <property type="entry name" value="TWO-COMPONENT HISTIDINE KINASE"/>
    <property type="match status" value="1"/>
</dbReference>
<dbReference type="FunFam" id="3.30.565.10:FF:000006">
    <property type="entry name" value="Sensor histidine kinase WalK"/>
    <property type="match status" value="1"/>
</dbReference>
<dbReference type="InterPro" id="IPR003594">
    <property type="entry name" value="HATPase_dom"/>
</dbReference>
<dbReference type="GO" id="GO:0043565">
    <property type="term" value="F:sequence-specific DNA binding"/>
    <property type="evidence" value="ECO:0007669"/>
    <property type="project" value="InterPro"/>
</dbReference>
<evidence type="ECO:0000256" key="7">
    <source>
        <dbReference type="ARBA" id="ARBA00023125"/>
    </source>
</evidence>
<keyword evidence="11" id="KW-0732">Signal</keyword>
<dbReference type="GO" id="GO:0005524">
    <property type="term" value="F:ATP binding"/>
    <property type="evidence" value="ECO:0007669"/>
    <property type="project" value="UniProtKB-KW"/>
</dbReference>
<evidence type="ECO:0000256" key="6">
    <source>
        <dbReference type="ARBA" id="ARBA00023015"/>
    </source>
</evidence>
<dbReference type="Pfam" id="PF12833">
    <property type="entry name" value="HTH_18"/>
    <property type="match status" value="1"/>
</dbReference>
<evidence type="ECO:0000259" key="13">
    <source>
        <dbReference type="PROSITE" id="PS50109"/>
    </source>
</evidence>
<feature type="chain" id="PRO_5040858045" description="histidine kinase" evidence="11">
    <location>
        <begin position="26"/>
        <end position="1347"/>
    </location>
</feature>
<dbReference type="EMBL" id="JAKHSK010000007">
    <property type="protein sequence ID" value="MCL6218015.1"/>
    <property type="molecule type" value="Genomic_DNA"/>
</dbReference>
<evidence type="ECO:0000259" key="12">
    <source>
        <dbReference type="PROSITE" id="PS01124"/>
    </source>
</evidence>
<keyword evidence="15" id="KW-0547">Nucleotide-binding</keyword>
<dbReference type="Pfam" id="PF02518">
    <property type="entry name" value="HATPase_c"/>
    <property type="match status" value="1"/>
</dbReference>
<dbReference type="InterPro" id="IPR011123">
    <property type="entry name" value="Y_Y_Y"/>
</dbReference>
<feature type="modified residue" description="4-aspartylphosphate" evidence="9">
    <location>
        <position position="1143"/>
    </location>
</feature>
<evidence type="ECO:0000256" key="9">
    <source>
        <dbReference type="PROSITE-ProRule" id="PRU00169"/>
    </source>
</evidence>
<dbReference type="Gene3D" id="2.130.10.10">
    <property type="entry name" value="YVTN repeat-like/Quinoprotein amine dehydrogenase"/>
    <property type="match status" value="2"/>
</dbReference>
<evidence type="ECO:0000313" key="15">
    <source>
        <dbReference type="EMBL" id="MCL6218015.1"/>
    </source>
</evidence>
<dbReference type="RefSeq" id="WP_249600987.1">
    <property type="nucleotide sequence ID" value="NZ_JAKHSK010000007.1"/>
</dbReference>
<feature type="signal peptide" evidence="11">
    <location>
        <begin position="1"/>
        <end position="25"/>
    </location>
</feature>
<dbReference type="Pfam" id="PF07495">
    <property type="entry name" value="Y_Y_Y"/>
    <property type="match status" value="1"/>
</dbReference>
<dbReference type="InterPro" id="IPR018062">
    <property type="entry name" value="HTH_AraC-typ_CS"/>
</dbReference>
<dbReference type="Gene3D" id="2.60.40.10">
    <property type="entry name" value="Immunoglobulins"/>
    <property type="match status" value="1"/>
</dbReference>
<evidence type="ECO:0000256" key="5">
    <source>
        <dbReference type="ARBA" id="ARBA00022777"/>
    </source>
</evidence>
<keyword evidence="10" id="KW-1133">Transmembrane helix</keyword>
<dbReference type="Gene3D" id="1.10.10.60">
    <property type="entry name" value="Homeodomain-like"/>
    <property type="match status" value="1"/>
</dbReference>
<name>A0A9X1ZUY4_9FLAO</name>
<dbReference type="InterPro" id="IPR009057">
    <property type="entry name" value="Homeodomain-like_sf"/>
</dbReference>
<dbReference type="Gene3D" id="1.10.287.130">
    <property type="match status" value="1"/>
</dbReference>
<sequence>MRIRKYLCVFTFLLLQFFSPRYFFAQKAPSFHFYTITTQDGLSSNLINDITQDSLGYIWIATNDGLNRYDGNNFKVFKSGNPYYHISNNYVQNIKIVGNKLYAGTDGGLNVYDIKYESLNVLNTKYSDILGNSISALHKRPDSNILDVGIYRGGLQQVDLGHNAFSTDPSINQYLSSKEISSILQRNNHLFVGTFDDGLNEIDLNTNTLKTDYLKLGAINAMYLDRKDNIWIGTRSGIVIIRKDNTIHKIEKAIDPEIGLSDNDVLCFQEDHNGYMWVGTRNGGINLIKINELQNGRPLSVQWYLPSEGSESINNRTVSVLYLDKEQNMWVGTPTGISFTKTVGEIVGIRKHKNNTEQSLSHNRIGAVASSKNGYIWVGTDGGGLDYYDPENEIYKHYAQNDTENSLSSNYILSLLEDSKGRLWVGTYREGLNGLYKGKFEHYLQGAPSEGSDVRVIFEDRNKQIWVGTNRGGLFKYNEDARSFENVAALEKLDIRDIDEDLEGNLWMATYGSGLKKYDPKNQLVTTYATDEGLDFPSDIVFSVLCTAENKVYAGTRYEGLVHLNTATNTFERISEIDGLSNNSIVGMIEEDNRYIWLSTFNGINRYNRESKEVMNISSLTNLQNGEFNIGAITKSSKGVIYIGGNNGLNFFHPSDILKEDAQASIYFENLKILNEKVSVRQEKNTILDKSLFFKKNINLDYNENSFSIDFHSLNFPFVKNTELVYKLKGYSDIWIAANGAGTANFTKVPPGKYQLLVKSKSGLKDIKTAQLGITIAPPFWSTWPAYVLYLLFSVLLLYLISRYYSERLKLRNSIAFEKKRYQLEHQLNEERLRFFTGFSHELKTPLTLILAPIDNLLEKIKQKDAREDLKFIKRNAKSLQQAINKLLEFRKSEEGLSELHCGTYNIKDEIKRWLTNFQPLAKEKKVHLKLEYSIAERHLYCDIEKFGVIVNNILSNAVKYSEVNTEVKLKLFCENEELKIRVSNQGEGISPQEINHIFEWYYRAREHRQKKGTGIGLALSKSFAELHEGTITVTSIPGKNTIFTLCIPKKFLVADKEIIEKPTENLPEVRKEELHEALNSKHQKSLGTAINRDIMLVIDDNPEIRLFLENIFKEEYDLLFAGDGSEGVSKAIKYIPDIIISDVMMPVKNGLDLCLELKENIETSHIPVILLTAKENTESISSGYKGGADLYITKPFKPKVLRAQVTSLLKNRQKLRSYFSYSQNLNIENEKEVNSNLINFEKQFLQNIEDIVLNPDHVKKVNTTFLAKELGMSRTPLYRKVKALTGFNINELIRDIRLKKAADLIYRENYSVTEASFAVGFSSIKYFRKIFKEKYGSNPSEYKSEV</sequence>
<dbReference type="Pfam" id="PF07494">
    <property type="entry name" value="Reg_prop"/>
    <property type="match status" value="5"/>
</dbReference>
<dbReference type="Gene3D" id="3.30.565.10">
    <property type="entry name" value="Histidine kinase-like ATPase, C-terminal domain"/>
    <property type="match status" value="1"/>
</dbReference>
<dbReference type="Proteomes" id="UP001139521">
    <property type="component" value="Unassembled WGS sequence"/>
</dbReference>
<keyword evidence="16" id="KW-1185">Reference proteome</keyword>
<protein>
    <recommendedName>
        <fullName evidence="2">histidine kinase</fullName>
        <ecNumber evidence="2">2.7.13.3</ecNumber>
    </recommendedName>
</protein>
<organism evidence="15 16">
    <name type="scientific">Zunongwangia pacifica</name>
    <dbReference type="NCBI Taxonomy" id="2911062"/>
    <lineage>
        <taxon>Bacteria</taxon>
        <taxon>Pseudomonadati</taxon>
        <taxon>Bacteroidota</taxon>
        <taxon>Flavobacteriia</taxon>
        <taxon>Flavobacteriales</taxon>
        <taxon>Flavobacteriaceae</taxon>
        <taxon>Zunongwangia</taxon>
    </lineage>
</organism>
<feature type="transmembrane region" description="Helical" evidence="10">
    <location>
        <begin position="784"/>
        <end position="802"/>
    </location>
</feature>
<keyword evidence="7" id="KW-0238">DNA-binding</keyword>
<dbReference type="InterPro" id="IPR004358">
    <property type="entry name" value="Sig_transdc_His_kin-like_C"/>
</dbReference>
<dbReference type="SMART" id="SM00387">
    <property type="entry name" value="HATPase_c"/>
    <property type="match status" value="1"/>
</dbReference>
<evidence type="ECO:0000256" key="4">
    <source>
        <dbReference type="ARBA" id="ARBA00022679"/>
    </source>
</evidence>
<dbReference type="SMART" id="SM00342">
    <property type="entry name" value="HTH_ARAC"/>
    <property type="match status" value="1"/>
</dbReference>
<feature type="domain" description="HTH araC/xylS-type" evidence="12">
    <location>
        <begin position="1243"/>
        <end position="1346"/>
    </location>
</feature>
<dbReference type="Pfam" id="PF00512">
    <property type="entry name" value="HisKA"/>
    <property type="match status" value="1"/>
</dbReference>
<accession>A0A9X1ZUY4</accession>
<dbReference type="PROSITE" id="PS00041">
    <property type="entry name" value="HTH_ARAC_FAMILY_1"/>
    <property type="match status" value="1"/>
</dbReference>
<evidence type="ECO:0000256" key="11">
    <source>
        <dbReference type="SAM" id="SignalP"/>
    </source>
</evidence>
<dbReference type="InterPro" id="IPR011110">
    <property type="entry name" value="Reg_prop"/>
</dbReference>
<dbReference type="SUPFAM" id="SSF52172">
    <property type="entry name" value="CheY-like"/>
    <property type="match status" value="1"/>
</dbReference>
<dbReference type="SUPFAM" id="SSF47384">
    <property type="entry name" value="Homodimeric domain of signal transducing histidine kinase"/>
    <property type="match status" value="1"/>
</dbReference>
<keyword evidence="10" id="KW-0472">Membrane</keyword>
<evidence type="ECO:0000256" key="3">
    <source>
        <dbReference type="ARBA" id="ARBA00022553"/>
    </source>
</evidence>
<keyword evidence="3 9" id="KW-0597">Phosphoprotein</keyword>
<dbReference type="InterPro" id="IPR036890">
    <property type="entry name" value="HATPase_C_sf"/>
</dbReference>
<dbReference type="InterPro" id="IPR003661">
    <property type="entry name" value="HisK_dim/P_dom"/>
</dbReference>
<dbReference type="Gene3D" id="3.40.50.2300">
    <property type="match status" value="1"/>
</dbReference>